<dbReference type="InterPro" id="IPR039039">
    <property type="entry name" value="RAI1-like_fam"/>
</dbReference>
<evidence type="ECO:0000256" key="2">
    <source>
        <dbReference type="ARBA" id="ARBA00006562"/>
    </source>
</evidence>
<proteinExistence type="inferred from homology"/>
<evidence type="ECO:0000256" key="3">
    <source>
        <dbReference type="ARBA" id="ARBA00022722"/>
    </source>
</evidence>
<feature type="compositionally biased region" description="Basic residues" evidence="7">
    <location>
        <begin position="24"/>
        <end position="42"/>
    </location>
</feature>
<keyword evidence="6" id="KW-0694">RNA-binding</keyword>
<keyword evidence="6" id="KW-0547">Nucleotide-binding</keyword>
<evidence type="ECO:0000256" key="1">
    <source>
        <dbReference type="ARBA" id="ARBA00001968"/>
    </source>
</evidence>
<dbReference type="EC" id="3.6.1.-" evidence="6"/>
<dbReference type="EMBL" id="CP015055">
    <property type="protein sequence ID" value="QGN14802.1"/>
    <property type="molecule type" value="Genomic_DNA"/>
</dbReference>
<organism evidence="9 10">
    <name type="scientific">Kluyveromyces marxianus</name>
    <name type="common">Yeast</name>
    <name type="synonym">Candida kefyr</name>
    <dbReference type="NCBI Taxonomy" id="4911"/>
    <lineage>
        <taxon>Eukaryota</taxon>
        <taxon>Fungi</taxon>
        <taxon>Dikarya</taxon>
        <taxon>Ascomycota</taxon>
        <taxon>Saccharomycotina</taxon>
        <taxon>Saccharomycetes</taxon>
        <taxon>Saccharomycetales</taxon>
        <taxon>Saccharomycetaceae</taxon>
        <taxon>Kluyveromyces</taxon>
    </lineage>
</organism>
<reference evidence="9 10" key="1">
    <citation type="submission" date="2016-03" db="EMBL/GenBank/DDBJ databases">
        <title>How can Kluyveromyces marxianus grow so fast - potential evolutionary course in Saccharomyces Complex revealed by comparative genomics.</title>
        <authorList>
            <person name="Mo W."/>
            <person name="Lu W."/>
            <person name="Yang X."/>
            <person name="Qi J."/>
            <person name="Lv H."/>
        </authorList>
    </citation>
    <scope>NUCLEOTIDE SEQUENCE [LARGE SCALE GENOMIC DNA]</scope>
    <source>
        <strain evidence="9 10">FIM1</strain>
    </source>
</reference>
<sequence>MTEPVGDISGSLSRLQIDDTEKQHHSRSTYKPKSKSKSKFKRSTKQTVVIPCKKFSHAPVNYVLEKSPILLRDSEELYTCSYKVDKSTLWNSLSTKPALRKEICNFIAQNKWDDDISKNRFIGSNLTEGYEDYVPLPQEVLDSVDLLMQAYDKYNEGLDTMNKTTFISLRHHIIDIIMCPFQNETVSLIMSVLPDRNILISVDKSQCKPNGIHQLTDPNIRKICYTGFALENLLIDSSENENDSQEHELYYSFVRGIINDNVEIFFQAEMDSYNPLTNSYTEIKSSVNFNLNNAYHRKKLLRMWVQTNLLPRSDLLIGFRNPYSNELEQLRPYKIQDIYQKVNNRSILGRPGKFFRYNAVVARDWFHHIFSILKTNLLSLAEPDKLSSFKVQLDPNLNLSITPTTQSIKDLKIQV</sequence>
<evidence type="ECO:0000256" key="6">
    <source>
        <dbReference type="RuleBase" id="RU367113"/>
    </source>
</evidence>
<comment type="catalytic activity">
    <reaction evidence="4">
        <text>a 5'-end (N(7)-methyl 5'-triphosphoguanosine)-ribonucleoside-ribonucleotide in mRNA + H2O = a (N(7)-methyl 5'-triphosphoguanosine)-nucleoside + a 5'-end phospho-ribonucleoside in mRNA + H(+)</text>
        <dbReference type="Rhea" id="RHEA:66928"/>
        <dbReference type="Rhea" id="RHEA-COMP:15692"/>
        <dbReference type="Rhea" id="RHEA-COMP:17313"/>
        <dbReference type="ChEBI" id="CHEBI:15377"/>
        <dbReference type="ChEBI" id="CHEBI:15378"/>
        <dbReference type="ChEBI" id="CHEBI:138282"/>
        <dbReference type="ChEBI" id="CHEBI:172876"/>
        <dbReference type="ChEBI" id="CHEBI:172877"/>
    </reaction>
    <physiologicalReaction direction="left-to-right" evidence="4">
        <dbReference type="Rhea" id="RHEA:66929"/>
    </physiologicalReaction>
</comment>
<keyword evidence="6" id="KW-0378">Hydrolase</keyword>
<feature type="region of interest" description="Disordered" evidence="7">
    <location>
        <begin position="1"/>
        <end position="42"/>
    </location>
</feature>
<keyword evidence="6" id="KW-0539">Nucleus</keyword>
<dbReference type="PANTHER" id="PTHR12395">
    <property type="entry name" value="DOM-3 RELATED"/>
    <property type="match status" value="1"/>
</dbReference>
<keyword evidence="3 6" id="KW-0540">Nuclease</keyword>
<feature type="domain" description="RAI1-like" evidence="8">
    <location>
        <begin position="120"/>
        <end position="397"/>
    </location>
</feature>
<name>A0ABX6EST2_KLUMA</name>
<evidence type="ECO:0000256" key="4">
    <source>
        <dbReference type="ARBA" id="ARBA00044676"/>
    </source>
</evidence>
<dbReference type="Pfam" id="PF08652">
    <property type="entry name" value="RAI1"/>
    <property type="match status" value="1"/>
</dbReference>
<evidence type="ECO:0000256" key="5">
    <source>
        <dbReference type="ARBA" id="ARBA00048124"/>
    </source>
</evidence>
<accession>A0ABX6EST2</accession>
<keyword evidence="6" id="KW-0479">Metal-binding</keyword>
<keyword evidence="10" id="KW-1185">Reference proteome</keyword>
<evidence type="ECO:0000313" key="10">
    <source>
        <dbReference type="Proteomes" id="UP000422736"/>
    </source>
</evidence>
<gene>
    <name evidence="9" type="primary">DXO1</name>
    <name evidence="9" type="ORF">FIM1_1473</name>
</gene>
<protein>
    <recommendedName>
        <fullName evidence="6">Decapping nuclease</fullName>
        <ecNumber evidence="6">3.6.1.-</ecNumber>
    </recommendedName>
</protein>
<dbReference type="InterPro" id="IPR013961">
    <property type="entry name" value="RAI1"/>
</dbReference>
<comment type="function">
    <text evidence="6">Decapping enzyme for NAD-capped RNAs: specifically hydrolyzes the nicotinamide adenine dinucleotide (NAD) cap from a subset of RNAs by removing the entire NAD moiety from the 5'-end of an NAD-capped RNA.</text>
</comment>
<comment type="similarity">
    <text evidence="2 6">Belongs to the DXO/Dom3Z family.</text>
</comment>
<evidence type="ECO:0000256" key="7">
    <source>
        <dbReference type="SAM" id="MobiDB-lite"/>
    </source>
</evidence>
<dbReference type="PANTHER" id="PTHR12395:SF25">
    <property type="entry name" value="DECAPPING AND EXORIBONUCLEASE PROTEIN 1"/>
    <property type="match status" value="1"/>
</dbReference>
<evidence type="ECO:0000259" key="8">
    <source>
        <dbReference type="Pfam" id="PF08652"/>
    </source>
</evidence>
<comment type="catalytic activity">
    <reaction evidence="5">
        <text>a 5'-end NAD(+)-phospho-ribonucleoside in mRNA + H2O = a 5'-end phospho-ribonucleoside in mRNA + NAD(+) + H(+)</text>
        <dbReference type="Rhea" id="RHEA:60880"/>
        <dbReference type="Rhea" id="RHEA-COMP:15692"/>
        <dbReference type="Rhea" id="RHEA-COMP:15698"/>
        <dbReference type="ChEBI" id="CHEBI:15377"/>
        <dbReference type="ChEBI" id="CHEBI:15378"/>
        <dbReference type="ChEBI" id="CHEBI:57540"/>
        <dbReference type="ChEBI" id="CHEBI:138282"/>
        <dbReference type="ChEBI" id="CHEBI:144029"/>
    </reaction>
    <physiologicalReaction direction="left-to-right" evidence="5">
        <dbReference type="Rhea" id="RHEA:60881"/>
    </physiologicalReaction>
</comment>
<comment type="subcellular location">
    <subcellularLocation>
        <location evidence="6">Nucleus</location>
    </subcellularLocation>
</comment>
<evidence type="ECO:0000313" key="9">
    <source>
        <dbReference type="EMBL" id="QGN14802.1"/>
    </source>
</evidence>
<dbReference type="Proteomes" id="UP000422736">
    <property type="component" value="Chromosome 2"/>
</dbReference>
<comment type="cofactor">
    <cofactor evidence="1 6">
        <name>a divalent metal cation</name>
        <dbReference type="ChEBI" id="CHEBI:60240"/>
    </cofactor>
</comment>
<reference evidence="9 10" key="2">
    <citation type="submission" date="2019-11" db="EMBL/GenBank/DDBJ databases">
        <authorList>
            <person name="Lu H."/>
        </authorList>
    </citation>
    <scope>NUCLEOTIDE SEQUENCE [LARGE SCALE GENOMIC DNA]</scope>
    <source>
        <strain evidence="9 10">FIM1</strain>
    </source>
</reference>